<dbReference type="Gene3D" id="1.10.357.10">
    <property type="entry name" value="Tetracycline Repressor, domain 2"/>
    <property type="match status" value="1"/>
</dbReference>
<proteinExistence type="predicted"/>
<protein>
    <submittedName>
        <fullName evidence="5">Unannotated protein</fullName>
    </submittedName>
</protein>
<dbReference type="PROSITE" id="PS50977">
    <property type="entry name" value="HTH_TETR_2"/>
    <property type="match status" value="1"/>
</dbReference>
<keyword evidence="2" id="KW-0238">DNA-binding</keyword>
<sequence length="209" mass="23364">MAEPRVTLTRGDFLRSAFQIVDSAGLSALTMRALGDRMGVDPTAVYRHFPSRERLIDAMLDAVVQQAAESPNSGDNPRDRVMSVAVNIRRAFRSHPNVTGALATATGDFPSGFMITRMMISALRDLGLRDENLVRMYQTFEGYILGSCVFDTGGYPETFVIRQARYRLIGEPEFTEIATSPENVERVTENAYLDTINSLLDRCEHLVRH</sequence>
<dbReference type="EMBL" id="CAEZTS010000002">
    <property type="protein sequence ID" value="CAB4564888.1"/>
    <property type="molecule type" value="Genomic_DNA"/>
</dbReference>
<evidence type="ECO:0000259" key="4">
    <source>
        <dbReference type="PROSITE" id="PS50977"/>
    </source>
</evidence>
<dbReference type="InterPro" id="IPR004111">
    <property type="entry name" value="Repressor_TetR_C"/>
</dbReference>
<dbReference type="Pfam" id="PF02909">
    <property type="entry name" value="TetR_C_1"/>
    <property type="match status" value="1"/>
</dbReference>
<dbReference type="PANTHER" id="PTHR30055:SF151">
    <property type="entry name" value="TRANSCRIPTIONAL REGULATORY PROTEIN"/>
    <property type="match status" value="1"/>
</dbReference>
<evidence type="ECO:0000256" key="3">
    <source>
        <dbReference type="ARBA" id="ARBA00023163"/>
    </source>
</evidence>
<gene>
    <name evidence="5" type="ORF">UFOPK1722_00028</name>
</gene>
<dbReference type="AlphaFoldDB" id="A0A6J6DUW1"/>
<dbReference type="InterPro" id="IPR036271">
    <property type="entry name" value="Tet_transcr_reg_TetR-rel_C_sf"/>
</dbReference>
<evidence type="ECO:0000313" key="5">
    <source>
        <dbReference type="EMBL" id="CAB4564888.1"/>
    </source>
</evidence>
<dbReference type="GO" id="GO:0003700">
    <property type="term" value="F:DNA-binding transcription factor activity"/>
    <property type="evidence" value="ECO:0007669"/>
    <property type="project" value="TreeGrafter"/>
</dbReference>
<dbReference type="InterPro" id="IPR001647">
    <property type="entry name" value="HTH_TetR"/>
</dbReference>
<dbReference type="SUPFAM" id="SSF46689">
    <property type="entry name" value="Homeodomain-like"/>
    <property type="match status" value="1"/>
</dbReference>
<dbReference type="PANTHER" id="PTHR30055">
    <property type="entry name" value="HTH-TYPE TRANSCRIPTIONAL REGULATOR RUTR"/>
    <property type="match status" value="1"/>
</dbReference>
<evidence type="ECO:0000256" key="1">
    <source>
        <dbReference type="ARBA" id="ARBA00023015"/>
    </source>
</evidence>
<reference evidence="5" key="1">
    <citation type="submission" date="2020-05" db="EMBL/GenBank/DDBJ databases">
        <authorList>
            <person name="Chiriac C."/>
            <person name="Salcher M."/>
            <person name="Ghai R."/>
            <person name="Kavagutti S V."/>
        </authorList>
    </citation>
    <scope>NUCLEOTIDE SEQUENCE</scope>
</reference>
<keyword evidence="1" id="KW-0805">Transcription regulation</keyword>
<dbReference type="InterPro" id="IPR050109">
    <property type="entry name" value="HTH-type_TetR-like_transc_reg"/>
</dbReference>
<evidence type="ECO:0000256" key="2">
    <source>
        <dbReference type="ARBA" id="ARBA00023125"/>
    </source>
</evidence>
<accession>A0A6J6DUW1</accession>
<dbReference type="GO" id="GO:0045892">
    <property type="term" value="P:negative regulation of DNA-templated transcription"/>
    <property type="evidence" value="ECO:0007669"/>
    <property type="project" value="InterPro"/>
</dbReference>
<name>A0A6J6DUW1_9ZZZZ</name>
<dbReference type="InterPro" id="IPR009057">
    <property type="entry name" value="Homeodomain-like_sf"/>
</dbReference>
<keyword evidence="3" id="KW-0804">Transcription</keyword>
<dbReference type="GO" id="GO:0000976">
    <property type="term" value="F:transcription cis-regulatory region binding"/>
    <property type="evidence" value="ECO:0007669"/>
    <property type="project" value="TreeGrafter"/>
</dbReference>
<feature type="domain" description="HTH tetR-type" evidence="4">
    <location>
        <begin position="7"/>
        <end position="67"/>
    </location>
</feature>
<organism evidence="5">
    <name type="scientific">freshwater metagenome</name>
    <dbReference type="NCBI Taxonomy" id="449393"/>
    <lineage>
        <taxon>unclassified sequences</taxon>
        <taxon>metagenomes</taxon>
        <taxon>ecological metagenomes</taxon>
    </lineage>
</organism>
<dbReference type="Pfam" id="PF00440">
    <property type="entry name" value="TetR_N"/>
    <property type="match status" value="1"/>
</dbReference>
<dbReference type="SUPFAM" id="SSF48498">
    <property type="entry name" value="Tetracyclin repressor-like, C-terminal domain"/>
    <property type="match status" value="1"/>
</dbReference>